<dbReference type="InterPro" id="IPR010310">
    <property type="entry name" value="T7SS_ESAT-6-like"/>
</dbReference>
<dbReference type="Gene3D" id="1.10.287.1060">
    <property type="entry name" value="ESAT-6-like"/>
    <property type="match status" value="1"/>
</dbReference>
<proteinExistence type="predicted"/>
<dbReference type="InterPro" id="IPR036689">
    <property type="entry name" value="ESAT-6-like_sf"/>
</dbReference>
<protein>
    <submittedName>
        <fullName evidence="1">WXG100 family type VII secretion target</fullName>
    </submittedName>
</protein>
<dbReference type="AlphaFoldDB" id="A0A9D1NT98"/>
<evidence type="ECO:0000313" key="1">
    <source>
        <dbReference type="EMBL" id="HIV12437.1"/>
    </source>
</evidence>
<reference evidence="1" key="2">
    <citation type="journal article" date="2021" name="PeerJ">
        <title>Extensive microbial diversity within the chicken gut microbiome revealed by metagenomics and culture.</title>
        <authorList>
            <person name="Gilroy R."/>
            <person name="Ravi A."/>
            <person name="Getino M."/>
            <person name="Pursley I."/>
            <person name="Horton D.L."/>
            <person name="Alikhan N.F."/>
            <person name="Baker D."/>
            <person name="Gharbi K."/>
            <person name="Hall N."/>
            <person name="Watson M."/>
            <person name="Adriaenssens E.M."/>
            <person name="Foster-Nyarko E."/>
            <person name="Jarju S."/>
            <person name="Secka A."/>
            <person name="Antonio M."/>
            <person name="Oren A."/>
            <person name="Chaudhuri R.R."/>
            <person name="La Ragione R."/>
            <person name="Hildebrand F."/>
            <person name="Pallen M.J."/>
        </authorList>
    </citation>
    <scope>NUCLEOTIDE SEQUENCE</scope>
    <source>
        <strain evidence="1">ChiBcec2-4451</strain>
    </source>
</reference>
<dbReference type="SUPFAM" id="SSF140453">
    <property type="entry name" value="EsxAB dimer-like"/>
    <property type="match status" value="1"/>
</dbReference>
<gene>
    <name evidence="1" type="ORF">IAA63_04770</name>
</gene>
<organism evidence="1 2">
    <name type="scientific">Candidatus Pullilachnospira stercoravium</name>
    <dbReference type="NCBI Taxonomy" id="2840913"/>
    <lineage>
        <taxon>Bacteria</taxon>
        <taxon>Bacillati</taxon>
        <taxon>Bacillota</taxon>
        <taxon>Clostridia</taxon>
        <taxon>Lachnospirales</taxon>
        <taxon>Lachnospiraceae</taxon>
        <taxon>Lachnospiraceae incertae sedis</taxon>
        <taxon>Candidatus Pullilachnospira</taxon>
    </lineage>
</organism>
<dbReference type="EMBL" id="DVON01000101">
    <property type="protein sequence ID" value="HIV12437.1"/>
    <property type="molecule type" value="Genomic_DNA"/>
</dbReference>
<sequence length="106" mass="12255">MMMDVHLKVTPEELKVKAEQVNGHLSALRQRFQSMEQSVNRSASYWQGEAGDMHRRDYQERKEGIGEIFRRLSEQVSDLQAIAANYQESERQVSEFLGDLPSDVIL</sequence>
<name>A0A9D1NT98_9FIRM</name>
<comment type="caution">
    <text evidence="1">The sequence shown here is derived from an EMBL/GenBank/DDBJ whole genome shotgun (WGS) entry which is preliminary data.</text>
</comment>
<evidence type="ECO:0000313" key="2">
    <source>
        <dbReference type="Proteomes" id="UP000886723"/>
    </source>
</evidence>
<dbReference type="Proteomes" id="UP000886723">
    <property type="component" value="Unassembled WGS sequence"/>
</dbReference>
<dbReference type="Pfam" id="PF06013">
    <property type="entry name" value="WXG100"/>
    <property type="match status" value="1"/>
</dbReference>
<accession>A0A9D1NT98</accession>
<reference evidence="1" key="1">
    <citation type="submission" date="2020-10" db="EMBL/GenBank/DDBJ databases">
        <authorList>
            <person name="Gilroy R."/>
        </authorList>
    </citation>
    <scope>NUCLEOTIDE SEQUENCE</scope>
    <source>
        <strain evidence="1">ChiBcec2-4451</strain>
    </source>
</reference>